<comment type="caution">
    <text evidence="1">The sequence shown here is derived from an EMBL/GenBank/DDBJ whole genome shotgun (WGS) entry which is preliminary data.</text>
</comment>
<organism evidence="1 2">
    <name type="scientific">Hibiscus sabdariffa</name>
    <name type="common">roselle</name>
    <dbReference type="NCBI Taxonomy" id="183260"/>
    <lineage>
        <taxon>Eukaryota</taxon>
        <taxon>Viridiplantae</taxon>
        <taxon>Streptophyta</taxon>
        <taxon>Embryophyta</taxon>
        <taxon>Tracheophyta</taxon>
        <taxon>Spermatophyta</taxon>
        <taxon>Magnoliopsida</taxon>
        <taxon>eudicotyledons</taxon>
        <taxon>Gunneridae</taxon>
        <taxon>Pentapetalae</taxon>
        <taxon>rosids</taxon>
        <taxon>malvids</taxon>
        <taxon>Malvales</taxon>
        <taxon>Malvaceae</taxon>
        <taxon>Malvoideae</taxon>
        <taxon>Hibiscus</taxon>
    </lineage>
</organism>
<evidence type="ECO:0000313" key="1">
    <source>
        <dbReference type="EMBL" id="KAK8489283.1"/>
    </source>
</evidence>
<dbReference type="EMBL" id="JBBPBM010000934">
    <property type="protein sequence ID" value="KAK8489283.1"/>
    <property type="molecule type" value="Genomic_DNA"/>
</dbReference>
<reference evidence="1 2" key="1">
    <citation type="journal article" date="2024" name="G3 (Bethesda)">
        <title>Genome assembly of Hibiscus sabdariffa L. provides insights into metabolisms of medicinal natural products.</title>
        <authorList>
            <person name="Kim T."/>
        </authorList>
    </citation>
    <scope>NUCLEOTIDE SEQUENCE [LARGE SCALE GENOMIC DNA]</scope>
    <source>
        <strain evidence="1">TK-2024</strain>
        <tissue evidence="1">Old leaves</tissue>
    </source>
</reference>
<keyword evidence="2" id="KW-1185">Reference proteome</keyword>
<dbReference type="Proteomes" id="UP001472677">
    <property type="component" value="Unassembled WGS sequence"/>
</dbReference>
<name>A0ABR2A8L5_9ROSI</name>
<gene>
    <name evidence="1" type="ORF">V6N12_055807</name>
</gene>
<sequence length="169" mass="18254">MVVDVDKGSKHQGDATIVVSSSRAVGVYGENEDGVEVMSLVEGSQPNTTVHNVALKVGSYHALSVIEVSSTMKGGAQWKGGLESSNMSSFNLVDEKTRWVVQHENTNMLKMEEDDPDGIDHLSNETVPADDPTVLGVGHEGGAASASFNLDFWNFVWNHHVQIDVVMET</sequence>
<proteinExistence type="predicted"/>
<accession>A0ABR2A8L5</accession>
<protein>
    <submittedName>
        <fullName evidence="1">Uncharacterized protein</fullName>
    </submittedName>
</protein>
<evidence type="ECO:0000313" key="2">
    <source>
        <dbReference type="Proteomes" id="UP001472677"/>
    </source>
</evidence>